<evidence type="ECO:0000256" key="3">
    <source>
        <dbReference type="RuleBase" id="RU000454"/>
    </source>
</evidence>
<dbReference type="InterPro" id="IPR034164">
    <property type="entry name" value="Pepsin-like_dom"/>
</dbReference>
<dbReference type="SUPFAM" id="SSF50630">
    <property type="entry name" value="Acid proteases"/>
    <property type="match status" value="1"/>
</dbReference>
<evidence type="ECO:0000259" key="4">
    <source>
        <dbReference type="PROSITE" id="PS51767"/>
    </source>
</evidence>
<proteinExistence type="inferred from homology"/>
<protein>
    <submittedName>
        <fullName evidence="5">Acid protease</fullName>
    </submittedName>
</protein>
<feature type="domain" description="Peptidase A1" evidence="4">
    <location>
        <begin position="1"/>
        <end position="236"/>
    </location>
</feature>
<dbReference type="GO" id="GO:0006508">
    <property type="term" value="P:proteolysis"/>
    <property type="evidence" value="ECO:0007669"/>
    <property type="project" value="UniProtKB-KW"/>
</dbReference>
<dbReference type="PRINTS" id="PR00792">
    <property type="entry name" value="PEPSIN"/>
</dbReference>
<organism evidence="5 6">
    <name type="scientific">Obba rivulosa</name>
    <dbReference type="NCBI Taxonomy" id="1052685"/>
    <lineage>
        <taxon>Eukaryota</taxon>
        <taxon>Fungi</taxon>
        <taxon>Dikarya</taxon>
        <taxon>Basidiomycota</taxon>
        <taxon>Agaricomycotina</taxon>
        <taxon>Agaricomycetes</taxon>
        <taxon>Polyporales</taxon>
        <taxon>Gelatoporiaceae</taxon>
        <taxon>Obba</taxon>
    </lineage>
</organism>
<accession>A0A8E2DNS2</accession>
<gene>
    <name evidence="5" type="ORF">OBBRIDRAFT_792553</name>
</gene>
<dbReference type="Pfam" id="PF00026">
    <property type="entry name" value="Asp"/>
    <property type="match status" value="1"/>
</dbReference>
<keyword evidence="6" id="KW-1185">Reference proteome</keyword>
<dbReference type="PANTHER" id="PTHR47966:SF74">
    <property type="entry name" value="AGR407CP"/>
    <property type="match status" value="1"/>
</dbReference>
<dbReference type="InterPro" id="IPR033121">
    <property type="entry name" value="PEPTIDASE_A1"/>
</dbReference>
<dbReference type="InterPro" id="IPR001461">
    <property type="entry name" value="Aspartic_peptidase_A1"/>
</dbReference>
<dbReference type="InterPro" id="IPR001969">
    <property type="entry name" value="Aspartic_peptidase_AS"/>
</dbReference>
<evidence type="ECO:0000256" key="1">
    <source>
        <dbReference type="ARBA" id="ARBA00007447"/>
    </source>
</evidence>
<keyword evidence="2 3" id="KW-0064">Aspartyl protease</keyword>
<evidence type="ECO:0000256" key="2">
    <source>
        <dbReference type="ARBA" id="ARBA00022750"/>
    </source>
</evidence>
<comment type="similarity">
    <text evidence="1 3">Belongs to the peptidase A1 family.</text>
</comment>
<dbReference type="PROSITE" id="PS00141">
    <property type="entry name" value="ASP_PROTEASE"/>
    <property type="match status" value="1"/>
</dbReference>
<dbReference type="EMBL" id="KV722390">
    <property type="protein sequence ID" value="OCH91153.1"/>
    <property type="molecule type" value="Genomic_DNA"/>
</dbReference>
<keyword evidence="3" id="KW-0378">Hydrolase</keyword>
<evidence type="ECO:0000313" key="5">
    <source>
        <dbReference type="EMBL" id="OCH91153.1"/>
    </source>
</evidence>
<dbReference type="PANTHER" id="PTHR47966">
    <property type="entry name" value="BETA-SITE APP-CLEAVING ENZYME, ISOFORM A-RELATED"/>
    <property type="match status" value="1"/>
</dbReference>
<keyword evidence="3 5" id="KW-0645">Protease</keyword>
<evidence type="ECO:0000313" key="6">
    <source>
        <dbReference type="Proteomes" id="UP000250043"/>
    </source>
</evidence>
<name>A0A8E2DNS2_9APHY</name>
<dbReference type="InterPro" id="IPR021109">
    <property type="entry name" value="Peptidase_aspartic_dom_sf"/>
</dbReference>
<dbReference type="Proteomes" id="UP000250043">
    <property type="component" value="Unassembled WGS sequence"/>
</dbReference>
<dbReference type="PROSITE" id="PS51767">
    <property type="entry name" value="PEPTIDASE_A1"/>
    <property type="match status" value="1"/>
</dbReference>
<reference evidence="5 6" key="1">
    <citation type="submission" date="2016-07" db="EMBL/GenBank/DDBJ databases">
        <title>Draft genome of the white-rot fungus Obba rivulosa 3A-2.</title>
        <authorList>
            <consortium name="DOE Joint Genome Institute"/>
            <person name="Miettinen O."/>
            <person name="Riley R."/>
            <person name="Acob R."/>
            <person name="Barry K."/>
            <person name="Cullen D."/>
            <person name="De Vries R."/>
            <person name="Hainaut M."/>
            <person name="Hatakka A."/>
            <person name="Henrissat B."/>
            <person name="Hilden K."/>
            <person name="Kuo R."/>
            <person name="Labutti K."/>
            <person name="Lipzen A."/>
            <person name="Makela M.R."/>
            <person name="Sandor L."/>
            <person name="Spatafora J.W."/>
            <person name="Grigoriev I.V."/>
            <person name="Hibbett D.S."/>
        </authorList>
    </citation>
    <scope>NUCLEOTIDE SEQUENCE [LARGE SCALE GENOMIC DNA]</scope>
    <source>
        <strain evidence="5 6">3A-2</strain>
    </source>
</reference>
<sequence length="246" mass="26629">MAKGFNGVDGILGVGPTDLTCGTLTDPGECIPTVLDSAKTQGLLKNYELGISFKPTTKMEERNGVLTIGGVDDTLYVGELNYVPLTKTVPASLFVGIDQSMSYGKDKMLLNDKAGIVDTGTTLLLIASDAFQQYLDLTGAKTDDTTGLLKIDPKDYENVQSLWFKIGRGMYEFTRNAQTWPRELNEAMGGDKDAIYLVVNDLGTTSDSGLDFINGMVWLERFYAAYDVGEGRVGIAPATWYAGTVN</sequence>
<dbReference type="CDD" id="cd05471">
    <property type="entry name" value="pepsin_like"/>
    <property type="match status" value="1"/>
</dbReference>
<dbReference type="Gene3D" id="2.40.70.10">
    <property type="entry name" value="Acid Proteases"/>
    <property type="match status" value="2"/>
</dbReference>
<dbReference type="AlphaFoldDB" id="A0A8E2DNS2"/>
<dbReference type="OrthoDB" id="660550at2759"/>
<dbReference type="GO" id="GO:0004190">
    <property type="term" value="F:aspartic-type endopeptidase activity"/>
    <property type="evidence" value="ECO:0007669"/>
    <property type="project" value="UniProtKB-KW"/>
</dbReference>